<dbReference type="GO" id="GO:0006629">
    <property type="term" value="P:lipid metabolic process"/>
    <property type="evidence" value="ECO:0007669"/>
    <property type="project" value="UniProtKB-KW"/>
</dbReference>
<evidence type="ECO:0000256" key="7">
    <source>
        <dbReference type="SAM" id="Coils"/>
    </source>
</evidence>
<feature type="transmembrane region" description="Helical" evidence="6">
    <location>
        <begin position="281"/>
        <end position="310"/>
    </location>
</feature>
<feature type="transmembrane region" description="Helical" evidence="6">
    <location>
        <begin position="246"/>
        <end position="269"/>
    </location>
</feature>
<evidence type="ECO:0000256" key="3">
    <source>
        <dbReference type="ARBA" id="ARBA00022692"/>
    </source>
</evidence>
<keyword evidence="6" id="KW-0046">Antibiotic resistance</keyword>
<comment type="caution">
    <text evidence="8">The sequence shown here is derived from an EMBL/GenBank/DDBJ whole genome shotgun (WGS) entry which is preliminary data.</text>
</comment>
<feature type="transmembrane region" description="Helical" evidence="6">
    <location>
        <begin position="143"/>
        <end position="161"/>
    </location>
</feature>
<feature type="transmembrane region" description="Helical" evidence="6">
    <location>
        <begin position="322"/>
        <end position="344"/>
    </location>
</feature>
<feature type="transmembrane region" description="Helical" evidence="6">
    <location>
        <begin position="106"/>
        <end position="123"/>
    </location>
</feature>
<dbReference type="PANTHER" id="PTHR39087:SF2">
    <property type="entry name" value="UPF0104 MEMBRANE PROTEIN MJ1595"/>
    <property type="match status" value="1"/>
</dbReference>
<dbReference type="EMBL" id="JACOPH010000001">
    <property type="protein sequence ID" value="MBC5713028.1"/>
    <property type="molecule type" value="Genomic_DNA"/>
</dbReference>
<name>A0A923LLS7_9FIRM</name>
<comment type="similarity">
    <text evidence="6">Belongs to the LPG synthase family.</text>
</comment>
<reference evidence="8" key="1">
    <citation type="submission" date="2020-08" db="EMBL/GenBank/DDBJ databases">
        <title>Genome public.</title>
        <authorList>
            <person name="Liu C."/>
            <person name="Sun Q."/>
        </authorList>
    </citation>
    <scope>NUCLEOTIDE SEQUENCE</scope>
    <source>
        <strain evidence="8">BX1005</strain>
    </source>
</reference>
<keyword evidence="3 6" id="KW-0812">Transmembrane</keyword>
<evidence type="ECO:0000256" key="1">
    <source>
        <dbReference type="ARBA" id="ARBA00004651"/>
    </source>
</evidence>
<dbReference type="Pfam" id="PF03706">
    <property type="entry name" value="LPG_synthase_TM"/>
    <property type="match status" value="1"/>
</dbReference>
<evidence type="ECO:0000256" key="4">
    <source>
        <dbReference type="ARBA" id="ARBA00022989"/>
    </source>
</evidence>
<sequence length="353" mass="39318">MQINYGKNPNTLSTHTKTTNKKNRSSIIKWLILLLMLFAALYFYRDSLHDIFEGVKALSAKTICVTFLFSFVYFITEGLIITIMAKPFSASFHFYNGVSTAYICEFYRLLTLGSGAGIAELYYLQKGGVSYPNGIGISMLQFVMKKIGIMTFGVIGFFFLLQRPVTKEVLHSYYGAMAGGCVVTILIVAALLIVTLSDAVKNLFLRILERIGNKFVKYQEKLEKLSENLILLNAAGKEVLTHKLRFLVIILLNLFKFFAIYAIPAYVLIGQCTLSVTEGIMLMAISYMLAGVLPAPSGIGSLEFVFLLFFTRFAKESTAVPAILVFRLMIWIVPFVIGGILSLFHASPAKKSV</sequence>
<gene>
    <name evidence="6" type="primary">mprF</name>
    <name evidence="8" type="ORF">H8S17_02185</name>
</gene>
<comment type="function">
    <text evidence="6">Catalyzes the transfer of a lysyl group from L-lysyl-tRNA(Lys) to membrane-bound phosphatidylglycerol (PG), which produces lysylphosphatidylglycerol (LPG), a major component of the bacterial membrane with a positive net charge. LPG synthesis contributes to bacterial virulence as it is involved in the resistance mechanism against cationic antimicrobial peptides (CAMP) produces by the host's immune system (defensins, cathelicidins) and by the competing microorganisms.</text>
</comment>
<feature type="transmembrane region" description="Helical" evidence="6">
    <location>
        <begin position="27"/>
        <end position="45"/>
    </location>
</feature>
<comment type="subcellular location">
    <subcellularLocation>
        <location evidence="1 6">Cell membrane</location>
        <topology evidence="1 6">Multi-pass membrane protein</topology>
    </subcellularLocation>
</comment>
<dbReference type="PANTHER" id="PTHR39087">
    <property type="entry name" value="UPF0104 MEMBRANE PROTEIN MJ1595"/>
    <property type="match status" value="1"/>
</dbReference>
<evidence type="ECO:0000313" key="8">
    <source>
        <dbReference type="EMBL" id="MBC5713028.1"/>
    </source>
</evidence>
<dbReference type="InterPro" id="IPR022791">
    <property type="entry name" value="L-PG_synthase/AglD"/>
</dbReference>
<keyword evidence="6" id="KW-0808">Transferase</keyword>
<keyword evidence="9" id="KW-1185">Reference proteome</keyword>
<dbReference type="AlphaFoldDB" id="A0A923LLS7"/>
<organism evidence="8 9">
    <name type="scientific">Roseburia zhanii</name>
    <dbReference type="NCBI Taxonomy" id="2763064"/>
    <lineage>
        <taxon>Bacteria</taxon>
        <taxon>Bacillati</taxon>
        <taxon>Bacillota</taxon>
        <taxon>Clostridia</taxon>
        <taxon>Lachnospirales</taxon>
        <taxon>Lachnospiraceae</taxon>
        <taxon>Roseburia</taxon>
    </lineage>
</organism>
<evidence type="ECO:0000256" key="6">
    <source>
        <dbReference type="RuleBase" id="RU363042"/>
    </source>
</evidence>
<comment type="catalytic activity">
    <reaction evidence="6">
        <text>L-lysyl-tRNA(Lys) + a 1,2-diacyl-sn-glycero-3-phospho-(1'-sn-glycerol) = a 1,2-diacyl-sn-glycero-3-phospho-1'-(3'-O-L-lysyl)-sn-glycerol + tRNA(Lys)</text>
        <dbReference type="Rhea" id="RHEA:10668"/>
        <dbReference type="Rhea" id="RHEA-COMP:9696"/>
        <dbReference type="Rhea" id="RHEA-COMP:9697"/>
        <dbReference type="ChEBI" id="CHEBI:64716"/>
        <dbReference type="ChEBI" id="CHEBI:75792"/>
        <dbReference type="ChEBI" id="CHEBI:78442"/>
        <dbReference type="ChEBI" id="CHEBI:78529"/>
        <dbReference type="EC" id="2.3.2.3"/>
    </reaction>
</comment>
<keyword evidence="7" id="KW-0175">Coiled coil</keyword>
<keyword evidence="4 6" id="KW-1133">Transmembrane helix</keyword>
<feature type="coiled-coil region" evidence="7">
    <location>
        <begin position="208"/>
        <end position="235"/>
    </location>
</feature>
<feature type="transmembrane region" description="Helical" evidence="6">
    <location>
        <begin position="65"/>
        <end position="85"/>
    </location>
</feature>
<accession>A0A923LLS7</accession>
<keyword evidence="6" id="KW-0443">Lipid metabolism</keyword>
<dbReference type="GO" id="GO:0046677">
    <property type="term" value="P:response to antibiotic"/>
    <property type="evidence" value="ECO:0007669"/>
    <property type="project" value="UniProtKB-KW"/>
</dbReference>
<dbReference type="GO" id="GO:0050071">
    <property type="term" value="F:phosphatidylglycerol lysyltransferase activity"/>
    <property type="evidence" value="ECO:0007669"/>
    <property type="project" value="UniProtKB-EC"/>
</dbReference>
<keyword evidence="2" id="KW-1003">Cell membrane</keyword>
<feature type="transmembrane region" description="Helical" evidence="6">
    <location>
        <begin position="173"/>
        <end position="196"/>
    </location>
</feature>
<evidence type="ECO:0000256" key="5">
    <source>
        <dbReference type="ARBA" id="ARBA00023136"/>
    </source>
</evidence>
<dbReference type="Proteomes" id="UP000606720">
    <property type="component" value="Unassembled WGS sequence"/>
</dbReference>
<keyword evidence="5 6" id="KW-0472">Membrane</keyword>
<dbReference type="GO" id="GO:0005886">
    <property type="term" value="C:plasma membrane"/>
    <property type="evidence" value="ECO:0007669"/>
    <property type="project" value="UniProtKB-SubCell"/>
</dbReference>
<dbReference type="EC" id="2.3.2.3" evidence="6"/>
<evidence type="ECO:0000256" key="2">
    <source>
        <dbReference type="ARBA" id="ARBA00022475"/>
    </source>
</evidence>
<proteinExistence type="inferred from homology"/>
<protein>
    <recommendedName>
        <fullName evidence="6">Phosphatidylglycerol lysyltransferase</fullName>
        <ecNumber evidence="6">2.3.2.3</ecNumber>
    </recommendedName>
    <alternativeName>
        <fullName evidence="6">Lysylphosphatidylglycerol synthase</fullName>
    </alternativeName>
</protein>
<dbReference type="RefSeq" id="WP_186866036.1">
    <property type="nucleotide sequence ID" value="NZ_JACOPH010000001.1"/>
</dbReference>
<evidence type="ECO:0000313" key="9">
    <source>
        <dbReference type="Proteomes" id="UP000606720"/>
    </source>
</evidence>